<evidence type="ECO:0000313" key="2">
    <source>
        <dbReference type="Proteomes" id="UP001148737"/>
    </source>
</evidence>
<organism evidence="1 2">
    <name type="scientific">Lecanicillium saksenae</name>
    <dbReference type="NCBI Taxonomy" id="468837"/>
    <lineage>
        <taxon>Eukaryota</taxon>
        <taxon>Fungi</taxon>
        <taxon>Dikarya</taxon>
        <taxon>Ascomycota</taxon>
        <taxon>Pezizomycotina</taxon>
        <taxon>Sordariomycetes</taxon>
        <taxon>Hypocreomycetidae</taxon>
        <taxon>Hypocreales</taxon>
        <taxon>Cordycipitaceae</taxon>
        <taxon>Lecanicillium</taxon>
    </lineage>
</organism>
<gene>
    <name evidence="1" type="ORF">NLG97_g9678</name>
</gene>
<dbReference type="Proteomes" id="UP001148737">
    <property type="component" value="Unassembled WGS sequence"/>
</dbReference>
<accession>A0ACC1QIC5</accession>
<protein>
    <submittedName>
        <fullName evidence="1">Uncharacterized protein</fullName>
    </submittedName>
</protein>
<comment type="caution">
    <text evidence="1">The sequence shown here is derived from an EMBL/GenBank/DDBJ whole genome shotgun (WGS) entry which is preliminary data.</text>
</comment>
<reference evidence="1" key="1">
    <citation type="submission" date="2022-07" db="EMBL/GenBank/DDBJ databases">
        <title>Genome Sequence of Lecanicillium saksenae.</title>
        <authorList>
            <person name="Buettner E."/>
        </authorList>
    </citation>
    <scope>NUCLEOTIDE SEQUENCE</scope>
    <source>
        <strain evidence="1">VT-O1</strain>
    </source>
</reference>
<proteinExistence type="predicted"/>
<sequence length="557" mass="61030">MSSAASPRDDSASSDSDTGDDHDTRGRGRARGHHRGRPRGRGRGRGRGATASQVTSQAAMQAAAEDDKTTISQSDMGVSVAVFKALRDFCNSYKESVIRSGTVSKNSEPLKDSLPLQEPVHGWTPELENQAKQEWETKRSEWSVRTGPEGRFHKLFKSCLSHAGCAPSDIIGVSNRLSFQVHPRAGRHAKENASYYALTDYACTKLDLLVTHPAFRTPQPGGRAAALALAIQYAVILRTNDRRPCHYTMKKPFMVDFQDRTYNGRCKREVHAELRADYERRNTFALLGSMSEIFLALERVVRTPKDILELDEDDRMYYVLVDDLTNLIKALDTMIDPDTQARLFLPAQVYNATATSIRQSDAPPKGVDVMHALHGQAMLEEQRRIIQYKLTMRSQPAAPPPASHAPDRRSPRPTSPMSLVPQPKVESQPESGGDSFPRFSDSPSHTSTAVSPETSAGPAAHGARDNASDSADHIDSKVSDADEVIEADEADDVSEASTSGPIQWRRVPATADLSAGPLNLYQDLGFSAERTSDYLLANVIRGASSRGIETVGSMMGR</sequence>
<evidence type="ECO:0000313" key="1">
    <source>
        <dbReference type="EMBL" id="KAJ3474826.1"/>
    </source>
</evidence>
<keyword evidence="2" id="KW-1185">Reference proteome</keyword>
<name>A0ACC1QIC5_9HYPO</name>
<dbReference type="EMBL" id="JANAKD010002092">
    <property type="protein sequence ID" value="KAJ3474826.1"/>
    <property type="molecule type" value="Genomic_DNA"/>
</dbReference>